<dbReference type="InterPro" id="IPR010699">
    <property type="entry name" value="DUF1275"/>
</dbReference>
<gene>
    <name evidence="2" type="ORF">DPV69_06060</name>
</gene>
<protein>
    <submittedName>
        <fullName evidence="2">DUF1275 domain-containing protein</fullName>
    </submittedName>
</protein>
<dbReference type="RefSeq" id="WP_113646375.1">
    <property type="nucleotide sequence ID" value="NZ_QMHN01000001.1"/>
</dbReference>
<proteinExistence type="predicted"/>
<feature type="transmembrane region" description="Helical" evidence="1">
    <location>
        <begin position="20"/>
        <end position="39"/>
    </location>
</feature>
<keyword evidence="1" id="KW-0472">Membrane</keyword>
<organism evidence="2 3">
    <name type="scientific">Pedobacter chitinilyticus</name>
    <dbReference type="NCBI Taxonomy" id="2233776"/>
    <lineage>
        <taxon>Bacteria</taxon>
        <taxon>Pseudomonadati</taxon>
        <taxon>Bacteroidota</taxon>
        <taxon>Sphingobacteriia</taxon>
        <taxon>Sphingobacteriales</taxon>
        <taxon>Sphingobacteriaceae</taxon>
        <taxon>Pedobacter</taxon>
    </lineage>
</organism>
<evidence type="ECO:0000313" key="2">
    <source>
        <dbReference type="EMBL" id="RWU10893.1"/>
    </source>
</evidence>
<dbReference type="EMBL" id="SAYW01000001">
    <property type="protein sequence ID" value="RWU10893.1"/>
    <property type="molecule type" value="Genomic_DNA"/>
</dbReference>
<dbReference type="OrthoDB" id="270162at2"/>
<keyword evidence="1" id="KW-1133">Transmembrane helix</keyword>
<comment type="caution">
    <text evidence="2">The sequence shown here is derived from an EMBL/GenBank/DDBJ whole genome shotgun (WGS) entry which is preliminary data.</text>
</comment>
<feature type="transmembrane region" description="Helical" evidence="1">
    <location>
        <begin position="185"/>
        <end position="207"/>
    </location>
</feature>
<feature type="transmembrane region" description="Helical" evidence="1">
    <location>
        <begin position="91"/>
        <end position="112"/>
    </location>
</feature>
<feature type="transmembrane region" description="Helical" evidence="1">
    <location>
        <begin position="59"/>
        <end position="79"/>
    </location>
</feature>
<keyword evidence="3" id="KW-1185">Reference proteome</keyword>
<evidence type="ECO:0000256" key="1">
    <source>
        <dbReference type="SAM" id="Phobius"/>
    </source>
</evidence>
<dbReference type="PANTHER" id="PTHR37314">
    <property type="entry name" value="SLR0142 PROTEIN"/>
    <property type="match status" value="1"/>
</dbReference>
<name>A0A451GDE8_9SPHI</name>
<reference evidence="2 3" key="1">
    <citation type="submission" date="2018-06" db="EMBL/GenBank/DDBJ databases">
        <title>Pedobacter endophyticus sp. nov., an endophytic bacterium isolated from a leaf of Triticum aestivum.</title>
        <authorList>
            <person name="Zhang L."/>
        </authorList>
    </citation>
    <scope>NUCLEOTIDE SEQUENCE [LARGE SCALE GENOMIC DNA]</scope>
    <source>
        <strain evidence="2 3">CM134L-2</strain>
    </source>
</reference>
<dbReference type="Pfam" id="PF06912">
    <property type="entry name" value="DUF1275"/>
    <property type="match status" value="1"/>
</dbReference>
<evidence type="ECO:0000313" key="3">
    <source>
        <dbReference type="Proteomes" id="UP000284120"/>
    </source>
</evidence>
<dbReference type="AlphaFoldDB" id="A0A451GDE8"/>
<feature type="transmembrane region" description="Helical" evidence="1">
    <location>
        <begin position="124"/>
        <end position="142"/>
    </location>
</feature>
<dbReference type="PANTHER" id="PTHR37314:SF4">
    <property type="entry name" value="UPF0700 TRANSMEMBRANE PROTEIN YOAK"/>
    <property type="match status" value="1"/>
</dbReference>
<sequence>MFRHTGKGRTYLHNLRLASLLSGVAGIVNIVGVLGLNTLTTNVTGHFAFLSEEFVTKNYGLVWAYLCYVVFFLAGAFVSSTLIEIANRRNVIYSYALPISLEMMVLLGVGYADGRIDNDQFPSKVFLSLMLLFAMGLQNSLVTKVSQSVVRTTHLTGLFTDLGIELSQLMFYRALSERTVLRKSILLKVAIIGCFFIGGLLGGFIFLKLGLRTLYFPVALLALALWYDRILLRIYHIKRKLRVNH</sequence>
<feature type="transmembrane region" description="Helical" evidence="1">
    <location>
        <begin position="213"/>
        <end position="232"/>
    </location>
</feature>
<accession>A0A451GDE8</accession>
<dbReference type="Proteomes" id="UP000284120">
    <property type="component" value="Unassembled WGS sequence"/>
</dbReference>
<keyword evidence="1" id="KW-0812">Transmembrane</keyword>